<proteinExistence type="predicted"/>
<dbReference type="EnsemblMetazoa" id="XM_017129228.1">
    <property type="protein sequence ID" value="XP_016984717.1"/>
    <property type="gene ID" value="LOC108048498"/>
</dbReference>
<gene>
    <name evidence="4 5" type="primary">LOC108048498</name>
    <name evidence="2" type="synonym">108048498</name>
</gene>
<dbReference type="SMART" id="SM00587">
    <property type="entry name" value="CHK"/>
    <property type="match status" value="1"/>
</dbReference>
<dbReference type="InterPro" id="IPR004119">
    <property type="entry name" value="EcKL"/>
</dbReference>
<evidence type="ECO:0000313" key="5">
    <source>
        <dbReference type="RefSeq" id="XP_016984717.1"/>
    </source>
</evidence>
<reference evidence="2" key="3">
    <citation type="submission" date="2025-05" db="UniProtKB">
        <authorList>
            <consortium name="EnsemblMetazoa"/>
        </authorList>
    </citation>
    <scope>IDENTIFICATION</scope>
</reference>
<dbReference type="Gene3D" id="3.90.1200.10">
    <property type="match status" value="1"/>
</dbReference>
<dbReference type="AlphaFoldDB" id="A0A6P4F2W7"/>
<dbReference type="Proteomes" id="UP001652680">
    <property type="component" value="Unassembled WGS sequence"/>
</dbReference>
<reference evidence="4 5" key="2">
    <citation type="submission" date="2025-04" db="UniProtKB">
        <authorList>
            <consortium name="RefSeq"/>
        </authorList>
    </citation>
    <scope>IDENTIFICATION</scope>
</reference>
<protein>
    <submittedName>
        <fullName evidence="4 5">Uncharacterized protein LOC108048498</fullName>
    </submittedName>
</protein>
<evidence type="ECO:0000313" key="2">
    <source>
        <dbReference type="EnsemblMetazoa" id="XP_016984716.1"/>
    </source>
</evidence>
<dbReference type="PANTHER" id="PTHR11012">
    <property type="entry name" value="PROTEIN KINASE-LIKE DOMAIN-CONTAINING"/>
    <property type="match status" value="1"/>
</dbReference>
<evidence type="ECO:0000313" key="4">
    <source>
        <dbReference type="RefSeq" id="XP_016984716.1"/>
    </source>
</evidence>
<dbReference type="RefSeq" id="XP_016984716.1">
    <property type="nucleotide sequence ID" value="XM_017129227.1"/>
</dbReference>
<name>A0A6P4F2W7_DRORH</name>
<evidence type="ECO:0000313" key="3">
    <source>
        <dbReference type="Proteomes" id="UP001652680"/>
    </source>
</evidence>
<dbReference type="InterPro" id="IPR015897">
    <property type="entry name" value="CHK_kinase-like"/>
</dbReference>
<feature type="domain" description="CHK kinase-like" evidence="1">
    <location>
        <begin position="144"/>
        <end position="340"/>
    </location>
</feature>
<dbReference type="InterPro" id="IPR011009">
    <property type="entry name" value="Kinase-like_dom_sf"/>
</dbReference>
<evidence type="ECO:0000259" key="1">
    <source>
        <dbReference type="SMART" id="SM00587"/>
    </source>
</evidence>
<keyword evidence="3" id="KW-1185">Reference proteome</keyword>
<dbReference type="SUPFAM" id="SSF56112">
    <property type="entry name" value="Protein kinase-like (PK-like)"/>
    <property type="match status" value="1"/>
</dbReference>
<organism evidence="5">
    <name type="scientific">Drosophila rhopaloa</name>
    <name type="common">Fruit fly</name>
    <dbReference type="NCBI Taxonomy" id="1041015"/>
    <lineage>
        <taxon>Eukaryota</taxon>
        <taxon>Metazoa</taxon>
        <taxon>Ecdysozoa</taxon>
        <taxon>Arthropoda</taxon>
        <taxon>Hexapoda</taxon>
        <taxon>Insecta</taxon>
        <taxon>Pterygota</taxon>
        <taxon>Neoptera</taxon>
        <taxon>Endopterygota</taxon>
        <taxon>Diptera</taxon>
        <taxon>Brachycera</taxon>
        <taxon>Muscomorpha</taxon>
        <taxon>Ephydroidea</taxon>
        <taxon>Drosophilidae</taxon>
        <taxon>Drosophila</taxon>
        <taxon>Sophophora</taxon>
    </lineage>
</organism>
<dbReference type="OrthoDB" id="5396515at2759"/>
<dbReference type="Pfam" id="PF02958">
    <property type="entry name" value="EcKL"/>
    <property type="match status" value="1"/>
</dbReference>
<dbReference type="GeneID" id="108048498"/>
<dbReference type="RefSeq" id="XP_016984717.1">
    <property type="nucleotide sequence ID" value="XM_017129228.1"/>
</dbReference>
<reference evidence="3" key="1">
    <citation type="journal article" date="2021" name="Elife">
        <title>Highly contiguous assemblies of 101 drosophilid genomes.</title>
        <authorList>
            <person name="Kim B.Y."/>
            <person name="Wang J.R."/>
            <person name="Miller D.E."/>
            <person name="Barmina O."/>
            <person name="Delaney E."/>
            <person name="Thompson A."/>
            <person name="Comeault A.A."/>
            <person name="Peede D."/>
            <person name="D'Agostino E.R."/>
            <person name="Pelaez J."/>
            <person name="Aguilar J.M."/>
            <person name="Haji D."/>
            <person name="Matsunaga T."/>
            <person name="Armstrong E.E."/>
            <person name="Zych M."/>
            <person name="Ogawa Y."/>
            <person name="Stamenkovic-Radak M."/>
            <person name="Jelic M."/>
            <person name="Veselinovic M.S."/>
            <person name="Tanaskovic M."/>
            <person name="Eric P."/>
            <person name="Gao J.J."/>
            <person name="Katoh T.K."/>
            <person name="Toda M.J."/>
            <person name="Watabe H."/>
            <person name="Watada M."/>
            <person name="Davis J.S."/>
            <person name="Moyle L.C."/>
            <person name="Manoli G."/>
            <person name="Bertolini E."/>
            <person name="Kostal V."/>
            <person name="Hawley R.S."/>
            <person name="Takahashi A."/>
            <person name="Jones C.D."/>
            <person name="Price D.K."/>
            <person name="Whiteman N."/>
            <person name="Kopp A."/>
            <person name="Matute D.R."/>
            <person name="Petrov D.A."/>
        </authorList>
    </citation>
    <scope>NUCLEOTIDE SEQUENCE [LARGE SCALE GENOMIC DNA]</scope>
</reference>
<sequence>MSSFPSFADISTKFSEATLDEIIRNKGGTRHTSYKFGPSGKKGDAYLSRVFRITIYGVREADAEAGRDEEQLEVSVIVKAMPDNLHRRRLFRSVIFFRNEIHFYTKVIPAIEAFQKSRQPAPKKPFVEFPLCLASLCDGVNDFIALEDVGPRGYKAPVRQDYISLEDALLTMRTLGRFHGVALAFNALDHENFEKAAGSLEETYYGEHTREWYTGFLLLAENVAKDAIKQVYPDTKYETVAENFLQAPLFDDLINLVSTRSKLSVFGHGDCWTPNFLTKYNEQGESQEIIIIDFQLARCSSLALDLSFFIYSCTSQELREQHYDKLLRAYLESAQDLIQDLGGNAEAIISWESLQEELKNFGRFGCGMGIESLPMTMMEDEEVADLDGIKENAILTDIWNITPFKQPAKQQRLADIFKHAIDQGYIK</sequence>
<dbReference type="PANTHER" id="PTHR11012:SF57">
    <property type="entry name" value="LD10016P"/>
    <property type="match status" value="1"/>
</dbReference>
<accession>A0A6P4F2W7</accession>
<dbReference type="EnsemblMetazoa" id="XM_017129227.1">
    <property type="protein sequence ID" value="XP_016984716.1"/>
    <property type="gene ID" value="LOC108048498"/>
</dbReference>